<feature type="compositionally biased region" description="Low complexity" evidence="5">
    <location>
        <begin position="47"/>
        <end position="58"/>
    </location>
</feature>
<accession>V8C9H9</accession>
<evidence type="ECO:0000256" key="2">
    <source>
        <dbReference type="ARBA" id="ARBA00022692"/>
    </source>
</evidence>
<feature type="compositionally biased region" description="Basic residues" evidence="5">
    <location>
        <begin position="1"/>
        <end position="16"/>
    </location>
</feature>
<feature type="transmembrane region" description="Helical" evidence="6">
    <location>
        <begin position="129"/>
        <end position="148"/>
    </location>
</feature>
<feature type="transmembrane region" description="Helical" evidence="6">
    <location>
        <begin position="97"/>
        <end position="117"/>
    </location>
</feature>
<evidence type="ECO:0000256" key="6">
    <source>
        <dbReference type="SAM" id="Phobius"/>
    </source>
</evidence>
<evidence type="ECO:0000256" key="4">
    <source>
        <dbReference type="ARBA" id="ARBA00023136"/>
    </source>
</evidence>
<gene>
    <name evidence="8" type="ORF">HMPREF2086_00746</name>
</gene>
<name>V8C9H9_9HELI</name>
<keyword evidence="4 6" id="KW-0472">Membrane</keyword>
<dbReference type="InterPro" id="IPR010432">
    <property type="entry name" value="RDD"/>
</dbReference>
<proteinExistence type="predicted"/>
<dbReference type="EMBL" id="AZJI01000004">
    <property type="protein sequence ID" value="ETD23999.1"/>
    <property type="molecule type" value="Genomic_DNA"/>
</dbReference>
<evidence type="ECO:0000313" key="8">
    <source>
        <dbReference type="EMBL" id="ETD23999.1"/>
    </source>
</evidence>
<organism evidence="8 9">
    <name type="scientific">Helicobacter macacae MIT 99-5501</name>
    <dbReference type="NCBI Taxonomy" id="1357400"/>
    <lineage>
        <taxon>Bacteria</taxon>
        <taxon>Pseudomonadati</taxon>
        <taxon>Campylobacterota</taxon>
        <taxon>Epsilonproteobacteria</taxon>
        <taxon>Campylobacterales</taxon>
        <taxon>Helicobacteraceae</taxon>
        <taxon>Helicobacter</taxon>
    </lineage>
</organism>
<feature type="domain" description="RDD" evidence="7">
    <location>
        <begin position="91"/>
        <end position="229"/>
    </location>
</feature>
<keyword evidence="9" id="KW-1185">Reference proteome</keyword>
<feature type="compositionally biased region" description="Low complexity" evidence="5">
    <location>
        <begin position="17"/>
        <end position="39"/>
    </location>
</feature>
<evidence type="ECO:0000256" key="5">
    <source>
        <dbReference type="SAM" id="MobiDB-lite"/>
    </source>
</evidence>
<dbReference type="RefSeq" id="WP_023927470.1">
    <property type="nucleotide sequence ID" value="NZ_KI669454.1"/>
</dbReference>
<keyword evidence="2 6" id="KW-0812">Transmembrane</keyword>
<evidence type="ECO:0000259" key="7">
    <source>
        <dbReference type="Pfam" id="PF06271"/>
    </source>
</evidence>
<dbReference type="GO" id="GO:0016020">
    <property type="term" value="C:membrane"/>
    <property type="evidence" value="ECO:0007669"/>
    <property type="project" value="UniProtKB-SubCell"/>
</dbReference>
<feature type="region of interest" description="Disordered" evidence="5">
    <location>
        <begin position="1"/>
        <end position="59"/>
    </location>
</feature>
<dbReference type="Proteomes" id="UP000018731">
    <property type="component" value="Unassembled WGS sequence"/>
</dbReference>
<feature type="transmembrane region" description="Helical" evidence="6">
    <location>
        <begin position="196"/>
        <end position="218"/>
    </location>
</feature>
<evidence type="ECO:0000256" key="1">
    <source>
        <dbReference type="ARBA" id="ARBA00004141"/>
    </source>
</evidence>
<comment type="subcellular location">
    <subcellularLocation>
        <location evidence="1">Membrane</location>
        <topology evidence="1">Multi-pass membrane protein</topology>
    </subcellularLocation>
</comment>
<evidence type="ECO:0000313" key="9">
    <source>
        <dbReference type="Proteomes" id="UP000018731"/>
    </source>
</evidence>
<dbReference type="Pfam" id="PF06271">
    <property type="entry name" value="RDD"/>
    <property type="match status" value="1"/>
</dbReference>
<protein>
    <recommendedName>
        <fullName evidence="7">RDD domain-containing protein</fullName>
    </recommendedName>
</protein>
<dbReference type="PATRIC" id="fig|1357400.3.peg.1030"/>
<dbReference type="eggNOG" id="COG1714">
    <property type="taxonomic scope" value="Bacteria"/>
</dbReference>
<sequence>MLTRPNRAKKSTKKLASKSQIESKNSTSPTSTPKISTQKKLAKNRHSSPLSRLTSKSSQAKMQSKIDFSSEAKSNTDSFYSLSLIASHLFLARRLKAFITDIFMLYTPILYIATYVVLGSAQEFRQNQLVIFICFAIYACIYSLFIAISGQTPGLKYANLKLIYIPKSTSKTIAKSTLDNFKDFTKDSQKVGFFRAFVRIVLWAFGVAFVFGIFTPLFSRKKEFFYDTLTSVYIIDSAKIQSKSLAT</sequence>
<keyword evidence="3 6" id="KW-1133">Transmembrane helix</keyword>
<evidence type="ECO:0000256" key="3">
    <source>
        <dbReference type="ARBA" id="ARBA00022989"/>
    </source>
</evidence>
<comment type="caution">
    <text evidence="8">The sequence shown here is derived from an EMBL/GenBank/DDBJ whole genome shotgun (WGS) entry which is preliminary data.</text>
</comment>
<reference evidence="8 9" key="1">
    <citation type="journal article" date="2014" name="Genome Announc.">
        <title>Draft genome sequences of six enterohepatic helicobacter species isolated from humans and one from rhesus macaques.</title>
        <authorList>
            <person name="Shen Z."/>
            <person name="Sheh A."/>
            <person name="Young S.K."/>
            <person name="Abouelliel A."/>
            <person name="Ward D.V."/>
            <person name="Earl A.M."/>
            <person name="Fox J.G."/>
        </authorList>
    </citation>
    <scope>NUCLEOTIDE SEQUENCE [LARGE SCALE GENOMIC DNA]</scope>
    <source>
        <strain evidence="8 9">MIT 99-5501</strain>
    </source>
</reference>
<dbReference type="AlphaFoldDB" id="V8C9H9"/>
<dbReference type="STRING" id="1357400.HMPREF2086_00746"/>
<dbReference type="HOGENOM" id="CLU_1123331_0_0_7"/>